<evidence type="ECO:0000256" key="1">
    <source>
        <dbReference type="SAM" id="SignalP"/>
    </source>
</evidence>
<evidence type="ECO:0008006" key="4">
    <source>
        <dbReference type="Google" id="ProtNLM"/>
    </source>
</evidence>
<sequence>MFAGALLAILPVLGLASATVIPRQGSVYPFGHLHPTSDIGGLCVAASELAIGASIGLVECHASTDPLSALELWNITNSAAHGPERIALQARPQLCIAGNPRTEIGNTLYIEECGGVNDGQYQLISYSQAGFLSFQNANCIHRKSDTELDIQTCYTMANDLKFVPS</sequence>
<evidence type="ECO:0000313" key="3">
    <source>
        <dbReference type="Proteomes" id="UP001329825"/>
    </source>
</evidence>
<dbReference type="GeneID" id="87955706"/>
<evidence type="ECO:0000313" key="2">
    <source>
        <dbReference type="EMBL" id="WRT66616.1"/>
    </source>
</evidence>
<accession>A0ABZ1CYB0</accession>
<organism evidence="2 3">
    <name type="scientific">Kwoniella shivajii</name>
    <dbReference type="NCBI Taxonomy" id="564305"/>
    <lineage>
        <taxon>Eukaryota</taxon>
        <taxon>Fungi</taxon>
        <taxon>Dikarya</taxon>
        <taxon>Basidiomycota</taxon>
        <taxon>Agaricomycotina</taxon>
        <taxon>Tremellomycetes</taxon>
        <taxon>Tremellales</taxon>
        <taxon>Cryptococcaceae</taxon>
        <taxon>Kwoniella</taxon>
    </lineage>
</organism>
<dbReference type="EMBL" id="CP141884">
    <property type="protein sequence ID" value="WRT66616.1"/>
    <property type="molecule type" value="Genomic_DNA"/>
</dbReference>
<dbReference type="PROSITE" id="PS50231">
    <property type="entry name" value="RICIN_B_LECTIN"/>
    <property type="match status" value="1"/>
</dbReference>
<name>A0ABZ1CYB0_9TREE</name>
<dbReference type="Proteomes" id="UP001329825">
    <property type="component" value="Chromosome 4"/>
</dbReference>
<feature type="signal peptide" evidence="1">
    <location>
        <begin position="1"/>
        <end position="18"/>
    </location>
</feature>
<reference evidence="2 3" key="1">
    <citation type="submission" date="2024-01" db="EMBL/GenBank/DDBJ databases">
        <title>Comparative genomics of Cryptococcus and Kwoniella reveals pathogenesis evolution and contrasting modes of karyotype evolution via chromosome fusion or intercentromeric recombination.</title>
        <authorList>
            <person name="Coelho M.A."/>
            <person name="David-Palma M."/>
            <person name="Shea T."/>
            <person name="Bowers K."/>
            <person name="McGinley-Smith S."/>
            <person name="Mohammad A.W."/>
            <person name="Gnirke A."/>
            <person name="Yurkov A.M."/>
            <person name="Nowrousian M."/>
            <person name="Sun S."/>
            <person name="Cuomo C.A."/>
            <person name="Heitman J."/>
        </authorList>
    </citation>
    <scope>NUCLEOTIDE SEQUENCE [LARGE SCALE GENOMIC DNA]</scope>
    <source>
        <strain evidence="2">CBS 11374</strain>
    </source>
</reference>
<dbReference type="RefSeq" id="XP_062791356.1">
    <property type="nucleotide sequence ID" value="XM_062935305.1"/>
</dbReference>
<protein>
    <recommendedName>
        <fullName evidence="4">Ricin B lectin domain-containing protein</fullName>
    </recommendedName>
</protein>
<keyword evidence="3" id="KW-1185">Reference proteome</keyword>
<proteinExistence type="predicted"/>
<feature type="chain" id="PRO_5045820326" description="Ricin B lectin domain-containing protein" evidence="1">
    <location>
        <begin position="19"/>
        <end position="165"/>
    </location>
</feature>
<gene>
    <name evidence="2" type="ORF">IL334_003575</name>
</gene>
<keyword evidence="1" id="KW-0732">Signal</keyword>